<gene>
    <name evidence="2" type="ORF">AVDCRST_MAG37-2948</name>
</gene>
<evidence type="ECO:0000313" key="2">
    <source>
        <dbReference type="EMBL" id="CAA9455733.1"/>
    </source>
</evidence>
<feature type="region of interest" description="Disordered" evidence="1">
    <location>
        <begin position="1"/>
        <end position="62"/>
    </location>
</feature>
<dbReference type="AlphaFoldDB" id="A0A6J4R333"/>
<name>A0A6J4R333_9ACTN</name>
<sequence>CSQTEARSASDFGGRTLPTRAMLERCSRRKASGSTRKMPPTRVSGYAPPTYKDSSRMDSAQA</sequence>
<accession>A0A6J4R333</accession>
<feature type="non-terminal residue" evidence="2">
    <location>
        <position position="62"/>
    </location>
</feature>
<feature type="non-terminal residue" evidence="2">
    <location>
        <position position="1"/>
    </location>
</feature>
<protein>
    <submittedName>
        <fullName evidence="2">Uncharacterized protein</fullName>
    </submittedName>
</protein>
<organism evidence="2">
    <name type="scientific">uncultured Rubrobacteraceae bacterium</name>
    <dbReference type="NCBI Taxonomy" id="349277"/>
    <lineage>
        <taxon>Bacteria</taxon>
        <taxon>Bacillati</taxon>
        <taxon>Actinomycetota</taxon>
        <taxon>Rubrobacteria</taxon>
        <taxon>Rubrobacterales</taxon>
        <taxon>Rubrobacteraceae</taxon>
        <taxon>environmental samples</taxon>
    </lineage>
</organism>
<evidence type="ECO:0000256" key="1">
    <source>
        <dbReference type="SAM" id="MobiDB-lite"/>
    </source>
</evidence>
<dbReference type="EMBL" id="CADCVD010000151">
    <property type="protein sequence ID" value="CAA9455733.1"/>
    <property type="molecule type" value="Genomic_DNA"/>
</dbReference>
<proteinExistence type="predicted"/>
<reference evidence="2" key="1">
    <citation type="submission" date="2020-02" db="EMBL/GenBank/DDBJ databases">
        <authorList>
            <person name="Meier V. D."/>
        </authorList>
    </citation>
    <scope>NUCLEOTIDE SEQUENCE</scope>
    <source>
        <strain evidence="2">AVDCRST_MAG37</strain>
    </source>
</reference>